<proteinExistence type="predicted"/>
<organism evidence="1 2">
    <name type="scientific">Streptomyces carpinensis</name>
    <dbReference type="NCBI Taxonomy" id="66369"/>
    <lineage>
        <taxon>Bacteria</taxon>
        <taxon>Bacillati</taxon>
        <taxon>Actinomycetota</taxon>
        <taxon>Actinomycetes</taxon>
        <taxon>Kitasatosporales</taxon>
        <taxon>Streptomycetaceae</taxon>
        <taxon>Streptomyces</taxon>
    </lineage>
</organism>
<name>A0ABV1VVG5_9ACTN</name>
<dbReference type="RefSeq" id="WP_341868719.1">
    <property type="nucleotide sequence ID" value="NZ_MUBM01000321.1"/>
</dbReference>
<dbReference type="Proteomes" id="UP001458415">
    <property type="component" value="Unassembled WGS sequence"/>
</dbReference>
<gene>
    <name evidence="1" type="ORF">ABT317_02380</name>
</gene>
<comment type="caution">
    <text evidence="1">The sequence shown here is derived from an EMBL/GenBank/DDBJ whole genome shotgun (WGS) entry which is preliminary data.</text>
</comment>
<accession>A0ABV1VVG5</accession>
<dbReference type="EMBL" id="JBEPCU010000015">
    <property type="protein sequence ID" value="MER6975914.1"/>
    <property type="molecule type" value="Genomic_DNA"/>
</dbReference>
<sequence length="43" mass="4387">MSTELSSSPGQRKARTALRLDAATADLVDAAHGFAVTGVETLA</sequence>
<evidence type="ECO:0000313" key="2">
    <source>
        <dbReference type="Proteomes" id="UP001458415"/>
    </source>
</evidence>
<protein>
    <submittedName>
        <fullName evidence="1">Uncharacterized protein</fullName>
    </submittedName>
</protein>
<reference evidence="1 2" key="1">
    <citation type="submission" date="2024-06" db="EMBL/GenBank/DDBJ databases">
        <title>The Natural Products Discovery Center: Release of the First 8490 Sequenced Strains for Exploring Actinobacteria Biosynthetic Diversity.</title>
        <authorList>
            <person name="Kalkreuter E."/>
            <person name="Kautsar S.A."/>
            <person name="Yang D."/>
            <person name="Bader C.D."/>
            <person name="Teijaro C.N."/>
            <person name="Fluegel L."/>
            <person name="Davis C.M."/>
            <person name="Simpson J.R."/>
            <person name="Lauterbach L."/>
            <person name="Steele A.D."/>
            <person name="Gui C."/>
            <person name="Meng S."/>
            <person name="Li G."/>
            <person name="Viehrig K."/>
            <person name="Ye F."/>
            <person name="Su P."/>
            <person name="Kiefer A.F."/>
            <person name="Nichols A."/>
            <person name="Cepeda A.J."/>
            <person name="Yan W."/>
            <person name="Fan B."/>
            <person name="Jiang Y."/>
            <person name="Adhikari A."/>
            <person name="Zheng C.-J."/>
            <person name="Schuster L."/>
            <person name="Cowan T.M."/>
            <person name="Smanski M.J."/>
            <person name="Chevrette M.G."/>
            <person name="De Carvalho L.P.S."/>
            <person name="Shen B."/>
        </authorList>
    </citation>
    <scope>NUCLEOTIDE SEQUENCE [LARGE SCALE GENOMIC DNA]</scope>
    <source>
        <strain evidence="1 2">NPDC000634</strain>
    </source>
</reference>
<evidence type="ECO:0000313" key="1">
    <source>
        <dbReference type="EMBL" id="MER6975914.1"/>
    </source>
</evidence>
<keyword evidence="2" id="KW-1185">Reference proteome</keyword>